<accession>A0ACC1XVH9</accession>
<reference evidence="1 2" key="1">
    <citation type="journal article" date="2023" name="Science">
        <title>Complex scaffold remodeling in plant triterpene biosynthesis.</title>
        <authorList>
            <person name="De La Pena R."/>
            <person name="Hodgson H."/>
            <person name="Liu J.C."/>
            <person name="Stephenson M.J."/>
            <person name="Martin A.C."/>
            <person name="Owen C."/>
            <person name="Harkess A."/>
            <person name="Leebens-Mack J."/>
            <person name="Jimenez L.E."/>
            <person name="Osbourn A."/>
            <person name="Sattely E.S."/>
        </authorList>
    </citation>
    <scope>NUCLEOTIDE SEQUENCE [LARGE SCALE GENOMIC DNA]</scope>
    <source>
        <strain evidence="2">cv. JPN11</strain>
        <tissue evidence="1">Leaf</tissue>
    </source>
</reference>
<keyword evidence="2" id="KW-1185">Reference proteome</keyword>
<dbReference type="EMBL" id="CM051400">
    <property type="protein sequence ID" value="KAJ4715521.1"/>
    <property type="molecule type" value="Genomic_DNA"/>
</dbReference>
<sequence length="601" mass="67569">MLKVIILSQCQKLIKTPDFTEFLSLEELFLIGCSRLQEIPPSLLVHQKLKVLYIKDCTSLERLPEKIGMNSLRKLVLSGCLKLKNFPEIGSSMGCLSELFLDRTSITGLPLPIEFLYGLVLLSLKDCKNFEYLPSHISGLKRLQILNLSGCSKLRKFPEIVERMECLSELYLDGTAVTKLPIDLLPGLAFLNLKDCKNFESLGSDVITGLKHLKILNLSGCSKLRMFPKFLEKMECLTELNLEGTAIGELSSFEELCELVGLNLEKGMTVLKLIKLHSLTSLQRLSVNSSASYSMDIKLRPLSMLCSIRKIDLSDCNLGEGAIPIDICRFAQLETLNLSGNNFVSLPGTINCLSKLKDLILEGCKRLKSLPELPSSIEKVRVDGCVLLETLSIVRVYKSFNLYAINCLKLVKNNDLAISVVNMFLEAESKSDWFDIVVPGSKIPQWFKYQNEDSSITIARPPDSYSHKNKLIGYATCAVFHVHNHPPTVRSSPLFRTHQLYCHLKADETESSTSYFVDFNDQLGKPVSDHLWVHYLSMQKLNAQCWNFGGNNIKLSFRPGSDSGPGFEVKRCGVHPVYVNEVKEPNKTTNEWITSKVWNVN</sequence>
<gene>
    <name evidence="1" type="ORF">OWV82_013869</name>
</gene>
<organism evidence="1 2">
    <name type="scientific">Melia azedarach</name>
    <name type="common">Chinaberry tree</name>
    <dbReference type="NCBI Taxonomy" id="155640"/>
    <lineage>
        <taxon>Eukaryota</taxon>
        <taxon>Viridiplantae</taxon>
        <taxon>Streptophyta</taxon>
        <taxon>Embryophyta</taxon>
        <taxon>Tracheophyta</taxon>
        <taxon>Spermatophyta</taxon>
        <taxon>Magnoliopsida</taxon>
        <taxon>eudicotyledons</taxon>
        <taxon>Gunneridae</taxon>
        <taxon>Pentapetalae</taxon>
        <taxon>rosids</taxon>
        <taxon>malvids</taxon>
        <taxon>Sapindales</taxon>
        <taxon>Meliaceae</taxon>
        <taxon>Melia</taxon>
    </lineage>
</organism>
<proteinExistence type="predicted"/>
<evidence type="ECO:0000313" key="1">
    <source>
        <dbReference type="EMBL" id="KAJ4715521.1"/>
    </source>
</evidence>
<dbReference type="Proteomes" id="UP001164539">
    <property type="component" value="Chromosome 7"/>
</dbReference>
<name>A0ACC1XVH9_MELAZ</name>
<comment type="caution">
    <text evidence="1">The sequence shown here is derived from an EMBL/GenBank/DDBJ whole genome shotgun (WGS) entry which is preliminary data.</text>
</comment>
<protein>
    <submittedName>
        <fullName evidence="1">Disease resistance protein</fullName>
    </submittedName>
</protein>
<evidence type="ECO:0000313" key="2">
    <source>
        <dbReference type="Proteomes" id="UP001164539"/>
    </source>
</evidence>